<comment type="subcellular location">
    <subcellularLocation>
        <location evidence="2">Membrane</location>
    </subcellularLocation>
</comment>
<dbReference type="RefSeq" id="WP_261695111.1">
    <property type="nucleotide sequence ID" value="NZ_CP104694.1"/>
</dbReference>
<accession>A0ABY6BDP8</accession>
<name>A0ABY6BDP8_9GAMM</name>
<evidence type="ECO:0000313" key="10">
    <source>
        <dbReference type="EMBL" id="UXI68149.1"/>
    </source>
</evidence>
<gene>
    <name evidence="10" type="ORF">N4264_00405</name>
</gene>
<evidence type="ECO:0000313" key="11">
    <source>
        <dbReference type="Proteomes" id="UP001064632"/>
    </source>
</evidence>
<comment type="catalytic activity">
    <reaction evidence="1">
        <text>ATP + protein L-histidine = ADP + protein N-phospho-L-histidine.</text>
        <dbReference type="EC" id="2.7.13.3"/>
    </reaction>
</comment>
<feature type="domain" description="Histidine kinase" evidence="8">
    <location>
        <begin position="558"/>
        <end position="804"/>
    </location>
</feature>
<evidence type="ECO:0000256" key="4">
    <source>
        <dbReference type="ARBA" id="ARBA00022553"/>
    </source>
</evidence>
<dbReference type="PRINTS" id="PR00344">
    <property type="entry name" value="BCTRLSENSOR"/>
</dbReference>
<dbReference type="SMART" id="SM00387">
    <property type="entry name" value="HATPase_c"/>
    <property type="match status" value="1"/>
</dbReference>
<dbReference type="InterPro" id="IPR036097">
    <property type="entry name" value="HisK_dim/P_sf"/>
</dbReference>
<dbReference type="Proteomes" id="UP001064632">
    <property type="component" value="Chromosome"/>
</dbReference>
<feature type="transmembrane region" description="Helical" evidence="7">
    <location>
        <begin position="428"/>
        <end position="447"/>
    </location>
</feature>
<reference evidence="10" key="1">
    <citation type="submission" date="2022-09" db="EMBL/GenBank/DDBJ databases">
        <title>Tahibacter sp. nov., isolated from a fresh water.</title>
        <authorList>
            <person name="Baek J.H."/>
            <person name="Lee J.K."/>
            <person name="Kim J.M."/>
            <person name="Jeon C.O."/>
        </authorList>
    </citation>
    <scope>NUCLEOTIDE SEQUENCE</scope>
    <source>
        <strain evidence="10">W38</strain>
    </source>
</reference>
<dbReference type="EMBL" id="CP104694">
    <property type="protein sequence ID" value="UXI68149.1"/>
    <property type="molecule type" value="Genomic_DNA"/>
</dbReference>
<evidence type="ECO:0000256" key="7">
    <source>
        <dbReference type="SAM" id="Phobius"/>
    </source>
</evidence>
<protein>
    <recommendedName>
        <fullName evidence="3">histidine kinase</fullName>
        <ecNumber evidence="3">2.7.13.3</ecNumber>
    </recommendedName>
</protein>
<organism evidence="10 11">
    <name type="scientific">Tahibacter amnicola</name>
    <dbReference type="NCBI Taxonomy" id="2976241"/>
    <lineage>
        <taxon>Bacteria</taxon>
        <taxon>Pseudomonadati</taxon>
        <taxon>Pseudomonadota</taxon>
        <taxon>Gammaproteobacteria</taxon>
        <taxon>Lysobacterales</taxon>
        <taxon>Rhodanobacteraceae</taxon>
        <taxon>Tahibacter</taxon>
    </lineage>
</organism>
<dbReference type="PROSITE" id="PS50109">
    <property type="entry name" value="HIS_KIN"/>
    <property type="match status" value="1"/>
</dbReference>
<dbReference type="InterPro" id="IPR005467">
    <property type="entry name" value="His_kinase_dom"/>
</dbReference>
<dbReference type="InterPro" id="IPR003594">
    <property type="entry name" value="HATPase_dom"/>
</dbReference>
<evidence type="ECO:0000256" key="2">
    <source>
        <dbReference type="ARBA" id="ARBA00004370"/>
    </source>
</evidence>
<dbReference type="CDD" id="cd00082">
    <property type="entry name" value="HisKA"/>
    <property type="match status" value="1"/>
</dbReference>
<proteinExistence type="predicted"/>
<dbReference type="Gene3D" id="6.10.340.10">
    <property type="match status" value="1"/>
</dbReference>
<sequence length="810" mass="89837">MQNRDYLQKHQYRGGCMGDSADHLHSGTPATVPAVADTAAAPDQSWSVAWHRGLKFRALAAGILLTAWIVAGIVIVMNREGKTHLEREAYRLIEQMGNTVVTGLDARLDEVSALTRSVATASQVLPKDEARFMADLPRLIDFGGDRGVAGGGFWPEPFRFTPDRERRSFFWGRDDKDQLNYFDDYNQPGPGYHNEEWYVPARFVRNDTCYWSQSYTDPYSFQPMVTCTVPVREGEALTGVTTIDMRLEGLANFAREWAQRTGGYIFLVDRYNRFITYADPTKVKRIGKNDKGDRTEEFILAAEYAKAEPGFAEAERALAAMNDELLALARKNAGDKIDAVAKQIDEASYQIDASQALLTAAVLTDPLKNQLTLDKGTLYRTTPLSTDPVLKQPSTLFLFHVPGPYWKLGVVKPVAETVAVADSITRLLIGYLLATILFAIVLAYWIFSRWMLGPIAKISGAVRRMGQLISERRHHELDDSRLEVKSRNEIGLLGAHINTLAHEIVTSEGKLAEANAMLERRVQERTEELSRTLTQLKNSQAQLVQSEKMASLGQMVAGIAHEINTPLGYVKNNILMGKELQQRFLELAEIAEKQAGSPAAVTADANVAKTIACAQEIRKDQVAEDTTQLATDALYGVEQISELVLNLRNFSRLDEAKVKDVSIHECIDSALNIARNQLKAKVEVIKDYADVPTISCSPSQINQIFINLFNNAAQAIETTGKILIKTSYSDGYVHIAVQDNGKGIPKEIISRIFEPFFTTKPVGHGTGLGLSITYQIVQQHNGHIRVASEPGRGTRFVISLPTQQRAQVAA</sequence>
<dbReference type="PANTHER" id="PTHR43065:SF50">
    <property type="entry name" value="HISTIDINE KINASE"/>
    <property type="match status" value="1"/>
</dbReference>
<keyword evidence="11" id="KW-1185">Reference proteome</keyword>
<keyword evidence="7" id="KW-1133">Transmembrane helix</keyword>
<evidence type="ECO:0000259" key="8">
    <source>
        <dbReference type="PROSITE" id="PS50109"/>
    </source>
</evidence>
<dbReference type="Gene3D" id="3.30.565.10">
    <property type="entry name" value="Histidine kinase-like ATPase, C-terminal domain"/>
    <property type="match status" value="1"/>
</dbReference>
<dbReference type="PROSITE" id="PS50885">
    <property type="entry name" value="HAMP"/>
    <property type="match status" value="1"/>
</dbReference>
<dbReference type="Gene3D" id="1.10.287.130">
    <property type="match status" value="1"/>
</dbReference>
<dbReference type="GO" id="GO:0005524">
    <property type="term" value="F:ATP binding"/>
    <property type="evidence" value="ECO:0007669"/>
    <property type="project" value="UniProtKB-KW"/>
</dbReference>
<evidence type="ECO:0000256" key="5">
    <source>
        <dbReference type="ARBA" id="ARBA00022679"/>
    </source>
</evidence>
<evidence type="ECO:0000256" key="1">
    <source>
        <dbReference type="ARBA" id="ARBA00000085"/>
    </source>
</evidence>
<keyword evidence="7" id="KW-0812">Transmembrane</keyword>
<keyword evidence="10" id="KW-0067">ATP-binding</keyword>
<dbReference type="Pfam" id="PF22673">
    <property type="entry name" value="MCP-like_PDC_1"/>
    <property type="match status" value="1"/>
</dbReference>
<dbReference type="InterPro" id="IPR003661">
    <property type="entry name" value="HisK_dim/P_dom"/>
</dbReference>
<feature type="domain" description="HAMP" evidence="9">
    <location>
        <begin position="449"/>
        <end position="509"/>
    </location>
</feature>
<dbReference type="SUPFAM" id="SSF47384">
    <property type="entry name" value="Homodimeric domain of signal transducing histidine kinase"/>
    <property type="match status" value="1"/>
</dbReference>
<evidence type="ECO:0000256" key="3">
    <source>
        <dbReference type="ARBA" id="ARBA00012438"/>
    </source>
</evidence>
<dbReference type="SUPFAM" id="SSF55874">
    <property type="entry name" value="ATPase domain of HSP90 chaperone/DNA topoisomerase II/histidine kinase"/>
    <property type="match status" value="1"/>
</dbReference>
<keyword evidence="10" id="KW-0547">Nucleotide-binding</keyword>
<dbReference type="InterPro" id="IPR004358">
    <property type="entry name" value="Sig_transdc_His_kin-like_C"/>
</dbReference>
<evidence type="ECO:0000259" key="9">
    <source>
        <dbReference type="PROSITE" id="PS50885"/>
    </source>
</evidence>
<dbReference type="PANTHER" id="PTHR43065">
    <property type="entry name" value="SENSOR HISTIDINE KINASE"/>
    <property type="match status" value="1"/>
</dbReference>
<dbReference type="InterPro" id="IPR036890">
    <property type="entry name" value="HATPase_C_sf"/>
</dbReference>
<dbReference type="Pfam" id="PF02518">
    <property type="entry name" value="HATPase_c"/>
    <property type="match status" value="1"/>
</dbReference>
<dbReference type="CDD" id="cd06225">
    <property type="entry name" value="HAMP"/>
    <property type="match status" value="1"/>
</dbReference>
<keyword evidence="4" id="KW-0597">Phosphoprotein</keyword>
<dbReference type="InterPro" id="IPR003660">
    <property type="entry name" value="HAMP_dom"/>
</dbReference>
<feature type="transmembrane region" description="Helical" evidence="7">
    <location>
        <begin position="58"/>
        <end position="77"/>
    </location>
</feature>
<dbReference type="Pfam" id="PF00672">
    <property type="entry name" value="HAMP"/>
    <property type="match status" value="1"/>
</dbReference>
<keyword evidence="5" id="KW-0808">Transferase</keyword>
<dbReference type="SMART" id="SM00304">
    <property type="entry name" value="HAMP"/>
    <property type="match status" value="1"/>
</dbReference>
<evidence type="ECO:0000256" key="6">
    <source>
        <dbReference type="ARBA" id="ARBA00022777"/>
    </source>
</evidence>
<dbReference type="Gene3D" id="3.30.450.20">
    <property type="entry name" value="PAS domain"/>
    <property type="match status" value="1"/>
</dbReference>
<keyword evidence="7" id="KW-0472">Membrane</keyword>
<keyword evidence="6" id="KW-0418">Kinase</keyword>
<dbReference type="EC" id="2.7.13.3" evidence="3"/>